<dbReference type="Pfam" id="PF10980">
    <property type="entry name" value="DUF2787"/>
    <property type="match status" value="1"/>
</dbReference>
<dbReference type="AlphaFoldDB" id="L8JCV9"/>
<dbReference type="PANTHER" id="PTHR38978">
    <property type="entry name" value="DUF2787 DOMAIN-CONTAINING PROTEIN"/>
    <property type="match status" value="1"/>
</dbReference>
<dbReference type="Proteomes" id="UP000011134">
    <property type="component" value="Unassembled WGS sequence"/>
</dbReference>
<accession>L8JCV9</accession>
<evidence type="ECO:0000313" key="1">
    <source>
        <dbReference type="EMBL" id="ELR66128.1"/>
    </source>
</evidence>
<comment type="caution">
    <text evidence="1">The sequence shown here is derived from an EMBL/GenBank/DDBJ whole genome shotgun (WGS) entry which is preliminary data.</text>
</comment>
<name>L8JCV9_9GAMM</name>
<sequence>MNQVMISNHQTSINSTLSELISTILGGFVIPEDAKRINLNFRQKESSSKNPLQPVEMQLEREQIKAFWQLRFIATFDVINDTPSRSELSLYFNFAHSWFYHPETRQCTLSQPKVQALLNSWVIAFYKHLTTEQLNDLHLKVIDYFE</sequence>
<dbReference type="Gene3D" id="3.10.450.430">
    <property type="entry name" value="Protein of unknown function DUF2787"/>
    <property type="match status" value="1"/>
</dbReference>
<evidence type="ECO:0000313" key="2">
    <source>
        <dbReference type="Proteomes" id="UP000011134"/>
    </source>
</evidence>
<dbReference type="PATRIC" id="fig|1056511.3.peg.1799"/>
<evidence type="ECO:0008006" key="3">
    <source>
        <dbReference type="Google" id="ProtNLM"/>
    </source>
</evidence>
<dbReference type="PANTHER" id="PTHR38978:SF2">
    <property type="entry name" value="DUF2787 DOMAIN-CONTAINING PROTEIN"/>
    <property type="match status" value="1"/>
</dbReference>
<protein>
    <recommendedName>
        <fullName evidence="3">DUF2787 domain-containing protein</fullName>
    </recommendedName>
</protein>
<dbReference type="EMBL" id="AMZO01000011">
    <property type="protein sequence ID" value="ELR66128.1"/>
    <property type="molecule type" value="Genomic_DNA"/>
</dbReference>
<dbReference type="InterPro" id="IPR021248">
    <property type="entry name" value="DUF2787"/>
</dbReference>
<proteinExistence type="predicted"/>
<organism evidence="1 2">
    <name type="scientific">Photobacterium marinum</name>
    <dbReference type="NCBI Taxonomy" id="1056511"/>
    <lineage>
        <taxon>Bacteria</taxon>
        <taxon>Pseudomonadati</taxon>
        <taxon>Pseudomonadota</taxon>
        <taxon>Gammaproteobacteria</taxon>
        <taxon>Vibrionales</taxon>
        <taxon>Vibrionaceae</taxon>
        <taxon>Photobacterium</taxon>
    </lineage>
</organism>
<dbReference type="RefSeq" id="WP_007464748.1">
    <property type="nucleotide sequence ID" value="NZ_AMZO01000011.1"/>
</dbReference>
<reference evidence="1 2" key="1">
    <citation type="submission" date="2012-12" db="EMBL/GenBank/DDBJ databases">
        <title>Genome Assembly of Photobacterium sp. AK15.</title>
        <authorList>
            <person name="Khatri I."/>
            <person name="Vaidya B."/>
            <person name="Srinivas T.N.R."/>
            <person name="Subramanian S."/>
            <person name="Pinnaka A."/>
        </authorList>
    </citation>
    <scope>NUCLEOTIDE SEQUENCE [LARGE SCALE GENOMIC DNA]</scope>
    <source>
        <strain evidence="1 2">AK15</strain>
    </source>
</reference>
<keyword evidence="2" id="KW-1185">Reference proteome</keyword>
<gene>
    <name evidence="1" type="ORF">C942_00314</name>
</gene>